<dbReference type="PROSITE" id="PS51704">
    <property type="entry name" value="GP_PDE"/>
    <property type="match status" value="1"/>
</dbReference>
<dbReference type="Pfam" id="PF03009">
    <property type="entry name" value="GDPD"/>
    <property type="match status" value="1"/>
</dbReference>
<dbReference type="AlphaFoldDB" id="A0A376B732"/>
<dbReference type="InterPro" id="IPR030395">
    <property type="entry name" value="GP_PDE_dom"/>
</dbReference>
<dbReference type="OrthoDB" id="1058301at2759"/>
<feature type="domain" description="GP-PDE" evidence="1">
    <location>
        <begin position="10"/>
        <end position="273"/>
    </location>
</feature>
<dbReference type="GO" id="GO:0008081">
    <property type="term" value="F:phosphoric diester hydrolase activity"/>
    <property type="evidence" value="ECO:0007669"/>
    <property type="project" value="InterPro"/>
</dbReference>
<dbReference type="VEuPathDB" id="FungiDB:SCODWIG_01661"/>
<keyword evidence="3" id="KW-1185">Reference proteome</keyword>
<accession>A0A376B732</accession>
<dbReference type="EMBL" id="UFAJ01000228">
    <property type="protein sequence ID" value="SSD59900.1"/>
    <property type="molecule type" value="Genomic_DNA"/>
</dbReference>
<organism evidence="2 3">
    <name type="scientific">Saccharomycodes ludwigii</name>
    <dbReference type="NCBI Taxonomy" id="36035"/>
    <lineage>
        <taxon>Eukaryota</taxon>
        <taxon>Fungi</taxon>
        <taxon>Dikarya</taxon>
        <taxon>Ascomycota</taxon>
        <taxon>Saccharomycotina</taxon>
        <taxon>Saccharomycetes</taxon>
        <taxon>Saccharomycodales</taxon>
        <taxon>Saccharomycodaceae</taxon>
        <taxon>Saccharomycodes</taxon>
    </lineage>
</organism>
<dbReference type="Gene3D" id="3.20.20.190">
    <property type="entry name" value="Phosphatidylinositol (PI) phosphodiesterase"/>
    <property type="match status" value="1"/>
</dbReference>
<dbReference type="PANTHER" id="PTHR43805">
    <property type="entry name" value="GLYCEROPHOSPHORYL DIESTER PHOSPHODIESTERASE"/>
    <property type="match status" value="1"/>
</dbReference>
<dbReference type="PANTHER" id="PTHR43805:SF1">
    <property type="entry name" value="GP-PDE DOMAIN-CONTAINING PROTEIN"/>
    <property type="match status" value="1"/>
</dbReference>
<name>A0A376B732_9ASCO</name>
<gene>
    <name evidence="2" type="ORF">SCODWIG_01661</name>
</gene>
<proteinExistence type="predicted"/>
<evidence type="ECO:0000259" key="1">
    <source>
        <dbReference type="PROSITE" id="PS51704"/>
    </source>
</evidence>
<sequence>MTNSTTITPPLIMGHRGFKENETPENSLLAFKKAYQTGSVDIIETDVQLTSDGEVIICHDGTTGRMYSKDLIISQTSLEDITSDTVHIREHPTLKILTLKQLLQWMISLDDSNSSKLKLLLDIKFTLDKIVLIKIYRTMMDLKPNREYWTSRIMFGIWNLDWFEFGYKSNIFNQFDVVNITLNMSTPIQIINYVQQERNNNPHSSCKLFGVSIHFASTWTDVFQKQLLPLLLANNIKLILWTVNELKYIDYYVPKSVIYAICTDKPLTFHNILLKKEAINLTEIKPWRYFDFKLNFIYWIYWFLTNYIFTDFGTKTLISFRGNNVSILSLFIAFCKAVHFL</sequence>
<evidence type="ECO:0000313" key="3">
    <source>
        <dbReference type="Proteomes" id="UP000262825"/>
    </source>
</evidence>
<dbReference type="GO" id="GO:0006629">
    <property type="term" value="P:lipid metabolic process"/>
    <property type="evidence" value="ECO:0007669"/>
    <property type="project" value="InterPro"/>
</dbReference>
<dbReference type="SUPFAM" id="SSF51695">
    <property type="entry name" value="PLC-like phosphodiesterases"/>
    <property type="match status" value="1"/>
</dbReference>
<dbReference type="InterPro" id="IPR017946">
    <property type="entry name" value="PLC-like_Pdiesterase_TIM-brl"/>
</dbReference>
<protein>
    <recommendedName>
        <fullName evidence="1">GP-PDE domain-containing protein</fullName>
    </recommendedName>
</protein>
<reference evidence="3" key="1">
    <citation type="submission" date="2018-06" db="EMBL/GenBank/DDBJ databases">
        <authorList>
            <person name="Guldener U."/>
        </authorList>
    </citation>
    <scope>NUCLEOTIDE SEQUENCE [LARGE SCALE GENOMIC DNA]</scope>
    <source>
        <strain evidence="3">UTAD17</strain>
    </source>
</reference>
<evidence type="ECO:0000313" key="2">
    <source>
        <dbReference type="EMBL" id="SSD59900.1"/>
    </source>
</evidence>
<dbReference type="Proteomes" id="UP000262825">
    <property type="component" value="Unassembled WGS sequence"/>
</dbReference>